<dbReference type="SMART" id="SM00822">
    <property type="entry name" value="PKS_KR"/>
    <property type="match status" value="1"/>
</dbReference>
<dbReference type="SUPFAM" id="SSF51735">
    <property type="entry name" value="NAD(P)-binding Rossmann-fold domains"/>
    <property type="match status" value="1"/>
</dbReference>
<gene>
    <name evidence="3" type="ORF">RB614_04450</name>
</gene>
<dbReference type="InterPro" id="IPR002347">
    <property type="entry name" value="SDR_fam"/>
</dbReference>
<comment type="caution">
    <text evidence="3">The sequence shown here is derived from an EMBL/GenBank/DDBJ whole genome shotgun (WGS) entry which is preliminary data.</text>
</comment>
<accession>A0ABU0ZBR5</accession>
<proteinExistence type="inferred from homology"/>
<evidence type="ECO:0000259" key="2">
    <source>
        <dbReference type="SMART" id="SM00822"/>
    </source>
</evidence>
<dbReference type="PRINTS" id="PR00080">
    <property type="entry name" value="SDRFAMILY"/>
</dbReference>
<evidence type="ECO:0000256" key="1">
    <source>
        <dbReference type="ARBA" id="ARBA00006484"/>
    </source>
</evidence>
<organism evidence="3 4">
    <name type="scientific">Phytohabitans maris</name>
    <dbReference type="NCBI Taxonomy" id="3071409"/>
    <lineage>
        <taxon>Bacteria</taxon>
        <taxon>Bacillati</taxon>
        <taxon>Actinomycetota</taxon>
        <taxon>Actinomycetes</taxon>
        <taxon>Micromonosporales</taxon>
        <taxon>Micromonosporaceae</taxon>
    </lineage>
</organism>
<dbReference type="PROSITE" id="PS00061">
    <property type="entry name" value="ADH_SHORT"/>
    <property type="match status" value="1"/>
</dbReference>
<comment type="similarity">
    <text evidence="1">Belongs to the short-chain dehydrogenases/reductases (SDR) family.</text>
</comment>
<name>A0ABU0ZBR5_9ACTN</name>
<evidence type="ECO:0000313" key="4">
    <source>
        <dbReference type="Proteomes" id="UP001230908"/>
    </source>
</evidence>
<dbReference type="InterPro" id="IPR057326">
    <property type="entry name" value="KR_dom"/>
</dbReference>
<sequence length="256" mass="26161">MATPHLAGRVALVTGATGGIGRRVAARLAADGAAVAVNHLPGERPEADRIVEGITAAGGRAAAVQADIGEPDQVAAMVEAVRDRLGPVTALVCNAATSVAAQRPWHTLTAADWQRVLAVNVTGSFLCVQSAYPDLAAAEHGAVVVMSSVTPLLGRTGNLHYVTSKAALVGFTRALAREVGPDGVRVNAIAPGAIRTPDEAVYGDPDELAATMAALQSLRRRGEPDDVAAATSFLLGPDASFVTGQLLVVDGGWVMH</sequence>
<feature type="domain" description="Ketoreductase" evidence="2">
    <location>
        <begin position="9"/>
        <end position="197"/>
    </location>
</feature>
<dbReference type="InterPro" id="IPR036291">
    <property type="entry name" value="NAD(P)-bd_dom_sf"/>
</dbReference>
<dbReference type="EMBL" id="JAVHUY010000003">
    <property type="protein sequence ID" value="MDQ7903767.1"/>
    <property type="molecule type" value="Genomic_DNA"/>
</dbReference>
<keyword evidence="4" id="KW-1185">Reference proteome</keyword>
<dbReference type="RefSeq" id="WP_308711041.1">
    <property type="nucleotide sequence ID" value="NZ_JAVHUY010000003.1"/>
</dbReference>
<dbReference type="Gene3D" id="3.40.50.720">
    <property type="entry name" value="NAD(P)-binding Rossmann-like Domain"/>
    <property type="match status" value="1"/>
</dbReference>
<dbReference type="InterPro" id="IPR020904">
    <property type="entry name" value="Sc_DH/Rdtase_CS"/>
</dbReference>
<evidence type="ECO:0000313" key="3">
    <source>
        <dbReference type="EMBL" id="MDQ7903767.1"/>
    </source>
</evidence>
<dbReference type="PRINTS" id="PR00081">
    <property type="entry name" value="GDHRDH"/>
</dbReference>
<protein>
    <submittedName>
        <fullName evidence="3">SDR family oxidoreductase</fullName>
    </submittedName>
</protein>
<dbReference type="Pfam" id="PF13561">
    <property type="entry name" value="adh_short_C2"/>
    <property type="match status" value="1"/>
</dbReference>
<dbReference type="Proteomes" id="UP001230908">
    <property type="component" value="Unassembled WGS sequence"/>
</dbReference>
<dbReference type="PANTHER" id="PTHR42760:SF40">
    <property type="entry name" value="3-OXOACYL-[ACYL-CARRIER-PROTEIN] REDUCTASE, CHLOROPLASTIC"/>
    <property type="match status" value="1"/>
</dbReference>
<dbReference type="PANTHER" id="PTHR42760">
    <property type="entry name" value="SHORT-CHAIN DEHYDROGENASES/REDUCTASES FAMILY MEMBER"/>
    <property type="match status" value="1"/>
</dbReference>
<reference evidence="3 4" key="1">
    <citation type="submission" date="2023-08" db="EMBL/GenBank/DDBJ databases">
        <title>Phytohabitans sansha sp. nov., isolated from marine sediment.</title>
        <authorList>
            <person name="Zhao Y."/>
            <person name="Yi K."/>
        </authorList>
    </citation>
    <scope>NUCLEOTIDE SEQUENCE [LARGE SCALE GENOMIC DNA]</scope>
    <source>
        <strain evidence="3 4">ZYX-F-186</strain>
    </source>
</reference>